<evidence type="ECO:0000256" key="11">
    <source>
        <dbReference type="ARBA" id="ARBA00023264"/>
    </source>
</evidence>
<evidence type="ECO:0000256" key="4">
    <source>
        <dbReference type="ARBA" id="ARBA00022723"/>
    </source>
</evidence>
<keyword evidence="10" id="KW-0594">Phospholipid biosynthesis</keyword>
<dbReference type="InterPro" id="IPR017438">
    <property type="entry name" value="ATP-NAD_kinase_N"/>
</dbReference>
<keyword evidence="3" id="KW-0808">Transferase</keyword>
<dbReference type="Pfam" id="PF00781">
    <property type="entry name" value="DAGK_cat"/>
    <property type="match status" value="1"/>
</dbReference>
<feature type="domain" description="DAGKc" evidence="12">
    <location>
        <begin position="1"/>
        <end position="125"/>
    </location>
</feature>
<dbReference type="Gene3D" id="3.40.50.10330">
    <property type="entry name" value="Probable inorganic polyphosphate/atp-NAD kinase, domain 1"/>
    <property type="match status" value="1"/>
</dbReference>
<evidence type="ECO:0000259" key="12">
    <source>
        <dbReference type="PROSITE" id="PS50146"/>
    </source>
</evidence>
<evidence type="ECO:0000313" key="14">
    <source>
        <dbReference type="Proteomes" id="UP000199411"/>
    </source>
</evidence>
<reference evidence="14" key="1">
    <citation type="submission" date="2016-10" db="EMBL/GenBank/DDBJ databases">
        <authorList>
            <person name="Varghese N."/>
            <person name="Submissions S."/>
        </authorList>
    </citation>
    <scope>NUCLEOTIDE SEQUENCE [LARGE SCALE GENOMIC DNA]</scope>
    <source>
        <strain evidence="14">DSM 8415</strain>
    </source>
</reference>
<name>A0A1G6IUA0_9BACT</name>
<dbReference type="GO" id="GO:0016301">
    <property type="term" value="F:kinase activity"/>
    <property type="evidence" value="ECO:0007669"/>
    <property type="project" value="UniProtKB-KW"/>
</dbReference>
<gene>
    <name evidence="13" type="ORF">SAMN05660835_00311</name>
</gene>
<accession>A0A1G6IUA0</accession>
<keyword evidence="9" id="KW-0443">Lipid metabolism</keyword>
<dbReference type="InterPro" id="IPR005218">
    <property type="entry name" value="Diacylglycerol/lipid_kinase"/>
</dbReference>
<comment type="cofactor">
    <cofactor evidence="1">
        <name>Mg(2+)</name>
        <dbReference type="ChEBI" id="CHEBI:18420"/>
    </cofactor>
</comment>
<evidence type="ECO:0000256" key="2">
    <source>
        <dbReference type="ARBA" id="ARBA00022516"/>
    </source>
</evidence>
<dbReference type="InterPro" id="IPR045540">
    <property type="entry name" value="YegS/DAGK_C"/>
</dbReference>
<evidence type="ECO:0000256" key="6">
    <source>
        <dbReference type="ARBA" id="ARBA00022777"/>
    </source>
</evidence>
<keyword evidence="14" id="KW-1185">Reference proteome</keyword>
<dbReference type="PROSITE" id="PS50146">
    <property type="entry name" value="DAGK"/>
    <property type="match status" value="1"/>
</dbReference>
<evidence type="ECO:0000256" key="9">
    <source>
        <dbReference type="ARBA" id="ARBA00023098"/>
    </source>
</evidence>
<dbReference type="InterPro" id="IPR016064">
    <property type="entry name" value="NAD/diacylglycerol_kinase_sf"/>
</dbReference>
<evidence type="ECO:0000256" key="1">
    <source>
        <dbReference type="ARBA" id="ARBA00001946"/>
    </source>
</evidence>
<evidence type="ECO:0000256" key="7">
    <source>
        <dbReference type="ARBA" id="ARBA00022840"/>
    </source>
</evidence>
<dbReference type="SUPFAM" id="SSF111331">
    <property type="entry name" value="NAD kinase/diacylglycerol kinase-like"/>
    <property type="match status" value="1"/>
</dbReference>
<dbReference type="Pfam" id="PF19279">
    <property type="entry name" value="YegS_C"/>
    <property type="match status" value="1"/>
</dbReference>
<keyword evidence="2" id="KW-0444">Lipid biosynthesis</keyword>
<dbReference type="EMBL" id="FMYU01000002">
    <property type="protein sequence ID" value="SDC09990.1"/>
    <property type="molecule type" value="Genomic_DNA"/>
</dbReference>
<proteinExistence type="predicted"/>
<keyword evidence="7" id="KW-0067">ATP-binding</keyword>
<dbReference type="PANTHER" id="PTHR12358">
    <property type="entry name" value="SPHINGOSINE KINASE"/>
    <property type="match status" value="1"/>
</dbReference>
<evidence type="ECO:0000313" key="13">
    <source>
        <dbReference type="EMBL" id="SDC09990.1"/>
    </source>
</evidence>
<protein>
    <submittedName>
        <fullName evidence="13">Lipid kinase, YegS/Rv2252/BmrU family</fullName>
    </submittedName>
</protein>
<keyword evidence="6 13" id="KW-0418">Kinase</keyword>
<dbReference type="InterPro" id="IPR001206">
    <property type="entry name" value="Diacylglycerol_kinase_cat_dom"/>
</dbReference>
<dbReference type="Gene3D" id="2.60.200.40">
    <property type="match status" value="1"/>
</dbReference>
<dbReference type="Proteomes" id="UP000199411">
    <property type="component" value="Unassembled WGS sequence"/>
</dbReference>
<organism evidence="13 14">
    <name type="scientific">Desulfurella multipotens</name>
    <dbReference type="NCBI Taxonomy" id="79269"/>
    <lineage>
        <taxon>Bacteria</taxon>
        <taxon>Pseudomonadati</taxon>
        <taxon>Campylobacterota</taxon>
        <taxon>Desulfurellia</taxon>
        <taxon>Desulfurellales</taxon>
        <taxon>Desulfurellaceae</taxon>
        <taxon>Desulfurella</taxon>
    </lineage>
</organism>
<evidence type="ECO:0000256" key="10">
    <source>
        <dbReference type="ARBA" id="ARBA00023209"/>
    </source>
</evidence>
<dbReference type="GO" id="GO:0005886">
    <property type="term" value="C:plasma membrane"/>
    <property type="evidence" value="ECO:0007669"/>
    <property type="project" value="TreeGrafter"/>
</dbReference>
<sequence>MIAIIANPKARRFSINKLMQIKQIFNESFKKVDIFYTKRPMDGFEIAKKINSSYKIVCSYGGDGTLNEVVNGIVDKDIKLGVLPCGTSDVFALELGLPRNALKCAKRYLKQNYVNVHLGELNNRYFILMAGVGIDAAAVLDVNHSLKEYSGKLSYILSGIKSVKSFDKLISVKTAFEEKRCYSVIATNAKKYGGNFPIFKKANCFEKNLYVCLFHTKKSLWNMTKTAIFLFFDINSNLHECFFADEISIDTFDIPIQVDGDFAGFSPAKIKASKKCVKVLI</sequence>
<dbReference type="RefSeq" id="WP_092127685.1">
    <property type="nucleotide sequence ID" value="NZ_FMYU01000002.1"/>
</dbReference>
<dbReference type="GO" id="GO:0008654">
    <property type="term" value="P:phospholipid biosynthetic process"/>
    <property type="evidence" value="ECO:0007669"/>
    <property type="project" value="UniProtKB-KW"/>
</dbReference>
<evidence type="ECO:0000256" key="3">
    <source>
        <dbReference type="ARBA" id="ARBA00022679"/>
    </source>
</evidence>
<dbReference type="InterPro" id="IPR050187">
    <property type="entry name" value="Lipid_Phosphate_FormReg"/>
</dbReference>
<dbReference type="PANTHER" id="PTHR12358:SF106">
    <property type="entry name" value="LIPID KINASE YEGS"/>
    <property type="match status" value="1"/>
</dbReference>
<dbReference type="GO" id="GO:0046872">
    <property type="term" value="F:metal ion binding"/>
    <property type="evidence" value="ECO:0007669"/>
    <property type="project" value="UniProtKB-KW"/>
</dbReference>
<dbReference type="GO" id="GO:0005524">
    <property type="term" value="F:ATP binding"/>
    <property type="evidence" value="ECO:0007669"/>
    <property type="project" value="UniProtKB-KW"/>
</dbReference>
<keyword evidence="4" id="KW-0479">Metal-binding</keyword>
<evidence type="ECO:0000256" key="5">
    <source>
        <dbReference type="ARBA" id="ARBA00022741"/>
    </source>
</evidence>
<dbReference type="OrthoDB" id="142078at2"/>
<dbReference type="AlphaFoldDB" id="A0A1G6IUA0"/>
<keyword evidence="8" id="KW-0460">Magnesium</keyword>
<keyword evidence="11" id="KW-1208">Phospholipid metabolism</keyword>
<keyword evidence="5" id="KW-0547">Nucleotide-binding</keyword>
<dbReference type="NCBIfam" id="TIGR00147">
    <property type="entry name" value="YegS/Rv2252/BmrU family lipid kinase"/>
    <property type="match status" value="1"/>
</dbReference>
<evidence type="ECO:0000256" key="8">
    <source>
        <dbReference type="ARBA" id="ARBA00022842"/>
    </source>
</evidence>